<evidence type="ECO:0000313" key="1">
    <source>
        <dbReference type="EMBL" id="ELS52172.1"/>
    </source>
</evidence>
<protein>
    <submittedName>
        <fullName evidence="1">Putative S-adenosylmethionine:tRNA ribosyltransferase-isomerase</fullName>
    </submittedName>
</protein>
<dbReference type="Proteomes" id="UP000011205">
    <property type="component" value="Unassembled WGS sequence"/>
</dbReference>
<keyword evidence="1" id="KW-0808">Transferase</keyword>
<accession>L8PA46</accession>
<dbReference type="InterPro" id="IPR036100">
    <property type="entry name" value="QueA_sf"/>
</dbReference>
<reference evidence="1 2" key="1">
    <citation type="journal article" date="2013" name="Genome Announc.">
        <title>Draft Genome Sequence of Streptomyces viridochromogenes Strain Tu57, Producer of Avilamycin.</title>
        <authorList>
            <person name="Gruning B.A."/>
            <person name="Erxleben A."/>
            <person name="Hahnlein A."/>
            <person name="Gunther S."/>
        </authorList>
    </citation>
    <scope>NUCLEOTIDE SEQUENCE [LARGE SCALE GENOMIC DNA]</scope>
    <source>
        <strain evidence="1 2">Tue57</strain>
    </source>
</reference>
<gene>
    <name evidence="1" type="ORF">STVIR_6859</name>
</gene>
<dbReference type="AlphaFoldDB" id="L8PA46"/>
<comment type="caution">
    <text evidence="1">The sequence shown here is derived from an EMBL/GenBank/DDBJ whole genome shotgun (WGS) entry which is preliminary data.</text>
</comment>
<keyword evidence="1" id="KW-0413">Isomerase</keyword>
<evidence type="ECO:0000313" key="2">
    <source>
        <dbReference type="Proteomes" id="UP000011205"/>
    </source>
</evidence>
<dbReference type="GO" id="GO:0016740">
    <property type="term" value="F:transferase activity"/>
    <property type="evidence" value="ECO:0007669"/>
    <property type="project" value="UniProtKB-KW"/>
</dbReference>
<dbReference type="EMBL" id="AMLP01000218">
    <property type="protein sequence ID" value="ELS52172.1"/>
    <property type="molecule type" value="Genomic_DNA"/>
</dbReference>
<dbReference type="PATRIC" id="fig|1160705.3.peg.6774"/>
<dbReference type="GO" id="GO:0016853">
    <property type="term" value="F:isomerase activity"/>
    <property type="evidence" value="ECO:0007669"/>
    <property type="project" value="UniProtKB-KW"/>
</dbReference>
<organism evidence="1 2">
    <name type="scientific">Streptomyces viridochromogenes Tue57</name>
    <dbReference type="NCBI Taxonomy" id="1160705"/>
    <lineage>
        <taxon>Bacteria</taxon>
        <taxon>Bacillati</taxon>
        <taxon>Actinomycetota</taxon>
        <taxon>Actinomycetes</taxon>
        <taxon>Kitasatosporales</taxon>
        <taxon>Streptomycetaceae</taxon>
        <taxon>Streptomyces</taxon>
    </lineage>
</organism>
<sequence>MSEASARLIDAVQAGDGRGVAGGTTAVRAVESAAGADGVATRA</sequence>
<name>L8PA46_STRVR</name>
<dbReference type="SUPFAM" id="SSF111337">
    <property type="entry name" value="QueA-like"/>
    <property type="match status" value="1"/>
</dbReference>
<proteinExistence type="predicted"/>